<evidence type="ECO:0000256" key="1">
    <source>
        <dbReference type="SAM" id="Phobius"/>
    </source>
</evidence>
<gene>
    <name evidence="2" type="ORF">BCR43DRAFT_467594</name>
</gene>
<keyword evidence="1" id="KW-0472">Membrane</keyword>
<evidence type="ECO:0000313" key="3">
    <source>
        <dbReference type="Proteomes" id="UP000242180"/>
    </source>
</evidence>
<keyword evidence="1" id="KW-0812">Transmembrane</keyword>
<dbReference type="AlphaFoldDB" id="A0A1X2HW37"/>
<name>A0A1X2HW37_SYNRA</name>
<dbReference type="Proteomes" id="UP000242180">
    <property type="component" value="Unassembled WGS sequence"/>
</dbReference>
<sequence length="154" mass="17326">MVCRVLTLEPFYYISHISSFSFSFYLHRPHTSHLIPHTGSLKLKRFRGSFYFATGTLFFPLTFLICFHMAHQVGKNVAGMVLKALLGVFFDGAYATADAKWHEGHGDCLYLPQSWNSTFPVADPGGSSERRECSFHDQVRPILPADPHSAWASA</sequence>
<protein>
    <submittedName>
        <fullName evidence="2">Uncharacterized protein</fullName>
    </submittedName>
</protein>
<comment type="caution">
    <text evidence="2">The sequence shown here is derived from an EMBL/GenBank/DDBJ whole genome shotgun (WGS) entry which is preliminary data.</text>
</comment>
<accession>A0A1X2HW37</accession>
<reference evidence="2 3" key="1">
    <citation type="submission" date="2016-07" db="EMBL/GenBank/DDBJ databases">
        <title>Pervasive Adenine N6-methylation of Active Genes in Fungi.</title>
        <authorList>
            <consortium name="DOE Joint Genome Institute"/>
            <person name="Mondo S.J."/>
            <person name="Dannebaum R.O."/>
            <person name="Kuo R.C."/>
            <person name="Labutti K."/>
            <person name="Haridas S."/>
            <person name="Kuo A."/>
            <person name="Salamov A."/>
            <person name="Ahrendt S.R."/>
            <person name="Lipzen A."/>
            <person name="Sullivan W."/>
            <person name="Andreopoulos W.B."/>
            <person name="Clum A."/>
            <person name="Lindquist E."/>
            <person name="Daum C."/>
            <person name="Ramamoorthy G.K."/>
            <person name="Gryganskyi A."/>
            <person name="Culley D."/>
            <person name="Magnuson J.K."/>
            <person name="James T.Y."/>
            <person name="O'Malley M.A."/>
            <person name="Stajich J.E."/>
            <person name="Spatafora J.W."/>
            <person name="Visel A."/>
            <person name="Grigoriev I.V."/>
        </authorList>
    </citation>
    <scope>NUCLEOTIDE SEQUENCE [LARGE SCALE GENOMIC DNA]</scope>
    <source>
        <strain evidence="2 3">NRRL 2496</strain>
    </source>
</reference>
<keyword evidence="3" id="KW-1185">Reference proteome</keyword>
<dbReference type="EMBL" id="MCGN01000001">
    <property type="protein sequence ID" value="ORZ03820.1"/>
    <property type="molecule type" value="Genomic_DNA"/>
</dbReference>
<keyword evidence="1" id="KW-1133">Transmembrane helix</keyword>
<feature type="transmembrane region" description="Helical" evidence="1">
    <location>
        <begin position="50"/>
        <end position="71"/>
    </location>
</feature>
<organism evidence="2 3">
    <name type="scientific">Syncephalastrum racemosum</name>
    <name type="common">Filamentous fungus</name>
    <dbReference type="NCBI Taxonomy" id="13706"/>
    <lineage>
        <taxon>Eukaryota</taxon>
        <taxon>Fungi</taxon>
        <taxon>Fungi incertae sedis</taxon>
        <taxon>Mucoromycota</taxon>
        <taxon>Mucoromycotina</taxon>
        <taxon>Mucoromycetes</taxon>
        <taxon>Mucorales</taxon>
        <taxon>Syncephalastraceae</taxon>
        <taxon>Syncephalastrum</taxon>
    </lineage>
</organism>
<proteinExistence type="predicted"/>
<dbReference type="InParanoid" id="A0A1X2HW37"/>
<evidence type="ECO:0000313" key="2">
    <source>
        <dbReference type="EMBL" id="ORZ03820.1"/>
    </source>
</evidence>